<dbReference type="RefSeq" id="WP_014981497.1">
    <property type="nucleotide sequence ID" value="NC_018681.1"/>
</dbReference>
<dbReference type="STRING" id="1133849.O3I_003370"/>
<accession>K0EMI9</accession>
<feature type="compositionally biased region" description="Polar residues" evidence="1">
    <location>
        <begin position="436"/>
        <end position="470"/>
    </location>
</feature>
<feature type="compositionally biased region" description="Polar residues" evidence="1">
    <location>
        <begin position="214"/>
        <end position="227"/>
    </location>
</feature>
<dbReference type="EMBL" id="CP003876">
    <property type="protein sequence ID" value="AFT98636.1"/>
    <property type="molecule type" value="Genomic_DNA"/>
</dbReference>
<gene>
    <name evidence="2" type="ORF">O3I_003370</name>
</gene>
<proteinExistence type="predicted"/>
<name>K0EMI9_NOCB7</name>
<organism evidence="2 3">
    <name type="scientific">Nocardia brasiliensis (strain ATCC 700358 / HUJEG-1)</name>
    <dbReference type="NCBI Taxonomy" id="1133849"/>
    <lineage>
        <taxon>Bacteria</taxon>
        <taxon>Bacillati</taxon>
        <taxon>Actinomycetota</taxon>
        <taxon>Actinomycetes</taxon>
        <taxon>Mycobacteriales</taxon>
        <taxon>Nocardiaceae</taxon>
        <taxon>Nocardia</taxon>
    </lineage>
</organism>
<feature type="compositionally biased region" description="Polar residues" evidence="1">
    <location>
        <begin position="370"/>
        <end position="380"/>
    </location>
</feature>
<keyword evidence="3" id="KW-1185">Reference proteome</keyword>
<evidence type="ECO:0000313" key="3">
    <source>
        <dbReference type="Proteomes" id="UP000006304"/>
    </source>
</evidence>
<evidence type="ECO:0000256" key="1">
    <source>
        <dbReference type="SAM" id="MobiDB-lite"/>
    </source>
</evidence>
<sequence>MRSGDQSVPTLSQVQTEWKPWLLNDAGAEIRTRNAEFVTMIDGTVTQIREAGSHWSGDAYYAAYDRVAGDRDNGNKVAQETETLAQALVDGGTTLTGYRQALLDKVTEATAAGFTVSEDWQVTSSGDSSGSDDENLQTHQTAITTALNEMLGTQAGITTAIETASAAVKTRGEQLGDGDPIDNSDSLLSGAPKSTLTQEQVEDDPTTAKDESQPDTQPAGTNPSKLTEVSEKTNEEPKTASPASEDPKAAAPASEKPESEKPASDNPESEVPATDTSTSKLTDLSTWKVSDLTSVASAITSVTGNIPTLLESVGKLDDNLADIVKAGGEAGKNLIEASTTGIEKIVDAVDNNAAAPANTPSQPAGDDPTYTDQQPKTPESTDPEDKTDGKQPDPKAGDNPEAKQEDKPNAKPAEPGTTAPKPDTTEPKPDTVAPKSVTQPQSSLMDPGTTSPASYPAAQNPSTTTSQGSSLFGLPSPTRGDTDQEHQANNYVPQFVQDEVPAPAE</sequence>
<protein>
    <submittedName>
        <fullName evidence="2">Uncharacterized protein</fullName>
    </submittedName>
</protein>
<feature type="region of interest" description="Disordered" evidence="1">
    <location>
        <begin position="170"/>
        <end position="288"/>
    </location>
</feature>
<dbReference type="Proteomes" id="UP000006304">
    <property type="component" value="Chromosome"/>
</dbReference>
<feature type="compositionally biased region" description="Low complexity" evidence="1">
    <location>
        <begin position="240"/>
        <end position="254"/>
    </location>
</feature>
<feature type="compositionally biased region" description="Low complexity" evidence="1">
    <location>
        <begin position="274"/>
        <end position="286"/>
    </location>
</feature>
<feature type="compositionally biased region" description="Polar residues" evidence="1">
    <location>
        <begin position="183"/>
        <end position="199"/>
    </location>
</feature>
<feature type="compositionally biased region" description="Low complexity" evidence="1">
    <location>
        <begin position="351"/>
        <end position="364"/>
    </location>
</feature>
<dbReference type="KEGG" id="nbr:O3I_003370"/>
<feature type="compositionally biased region" description="Basic and acidic residues" evidence="1">
    <location>
        <begin position="383"/>
        <end position="409"/>
    </location>
</feature>
<dbReference type="HOGENOM" id="CLU_539495_0_0_11"/>
<dbReference type="AlphaFoldDB" id="K0EMI9"/>
<reference evidence="2 3" key="1">
    <citation type="journal article" date="2012" name="J. Bacteriol.">
        <title>Complete genome sequence of Nocardia brasiliensis HUJEG-1.</title>
        <authorList>
            <person name="Vera-Cabrera L."/>
            <person name="Ortiz-Lopez R."/>
            <person name="Elizondo-Gonzalez R."/>
            <person name="Perez-Maya A.A."/>
            <person name="Ocampo-Candiani J."/>
        </authorList>
    </citation>
    <scope>NUCLEOTIDE SEQUENCE [LARGE SCALE GENOMIC DNA]</scope>
    <source>
        <strain evidence="3">ATCC 700358</strain>
    </source>
</reference>
<feature type="compositionally biased region" description="Basic and acidic residues" evidence="1">
    <location>
        <begin position="228"/>
        <end position="238"/>
    </location>
</feature>
<evidence type="ECO:0000313" key="2">
    <source>
        <dbReference type="EMBL" id="AFT98636.1"/>
    </source>
</evidence>
<feature type="region of interest" description="Disordered" evidence="1">
    <location>
        <begin position="351"/>
        <end position="505"/>
    </location>
</feature>